<dbReference type="AlphaFoldDB" id="A0A138ZYT6"/>
<accession>A0A138ZYT6</accession>
<dbReference type="Proteomes" id="UP000070544">
    <property type="component" value="Unassembled WGS sequence"/>
</dbReference>
<protein>
    <submittedName>
        <fullName evidence="2">Uncharacterized protein</fullName>
    </submittedName>
</protein>
<evidence type="ECO:0000256" key="1">
    <source>
        <dbReference type="SAM" id="MobiDB-lite"/>
    </source>
</evidence>
<sequence>MDLSVRDRRSGESLSMSVESNGAGERAGLTGRVDTAGYSVTSRGVPPSAVHWTLEAAGAPLESHRRLRARGVGGRKTPFTRYRVSLPYNVRVPNTPFPAPTVFSRGISGLFSGFPRGTERPSVLEPFNKLVTRKNATPKEITEALLKASRSDRESAIGDAMMKAYEFFAGSAEPTPRAERKVLDGNAGKNSGHLLVHHTFKAFPCLQLAHSL</sequence>
<feature type="compositionally biased region" description="Basic and acidic residues" evidence="1">
    <location>
        <begin position="1"/>
        <end position="11"/>
    </location>
</feature>
<organism evidence="2 3">
    <name type="scientific">Gonapodya prolifera (strain JEL478)</name>
    <name type="common">Monoblepharis prolifera</name>
    <dbReference type="NCBI Taxonomy" id="1344416"/>
    <lineage>
        <taxon>Eukaryota</taxon>
        <taxon>Fungi</taxon>
        <taxon>Fungi incertae sedis</taxon>
        <taxon>Chytridiomycota</taxon>
        <taxon>Chytridiomycota incertae sedis</taxon>
        <taxon>Monoblepharidomycetes</taxon>
        <taxon>Monoblepharidales</taxon>
        <taxon>Gonapodyaceae</taxon>
        <taxon>Gonapodya</taxon>
    </lineage>
</organism>
<feature type="region of interest" description="Disordered" evidence="1">
    <location>
        <begin position="1"/>
        <end position="30"/>
    </location>
</feature>
<reference evidence="2 3" key="1">
    <citation type="journal article" date="2015" name="Genome Biol. Evol.">
        <title>Phylogenomic analyses indicate that early fungi evolved digesting cell walls of algal ancestors of land plants.</title>
        <authorList>
            <person name="Chang Y."/>
            <person name="Wang S."/>
            <person name="Sekimoto S."/>
            <person name="Aerts A.L."/>
            <person name="Choi C."/>
            <person name="Clum A."/>
            <person name="LaButti K.M."/>
            <person name="Lindquist E.A."/>
            <person name="Yee Ngan C."/>
            <person name="Ohm R.A."/>
            <person name="Salamov A.A."/>
            <person name="Grigoriev I.V."/>
            <person name="Spatafora J.W."/>
            <person name="Berbee M.L."/>
        </authorList>
    </citation>
    <scope>NUCLEOTIDE SEQUENCE [LARGE SCALE GENOMIC DNA]</scope>
    <source>
        <strain evidence="2 3">JEL478</strain>
    </source>
</reference>
<gene>
    <name evidence="2" type="ORF">M427DRAFT_160370</name>
</gene>
<dbReference type="EMBL" id="KQ965855">
    <property type="protein sequence ID" value="KXS09669.1"/>
    <property type="molecule type" value="Genomic_DNA"/>
</dbReference>
<evidence type="ECO:0000313" key="2">
    <source>
        <dbReference type="EMBL" id="KXS09669.1"/>
    </source>
</evidence>
<feature type="non-terminal residue" evidence="2">
    <location>
        <position position="212"/>
    </location>
</feature>
<proteinExistence type="predicted"/>
<name>A0A138ZYT6_GONPJ</name>
<evidence type="ECO:0000313" key="3">
    <source>
        <dbReference type="Proteomes" id="UP000070544"/>
    </source>
</evidence>
<keyword evidence="3" id="KW-1185">Reference proteome</keyword>